<sequence>MNLFNVSLAQTAKPAAAATSGGESETVSLSDNDFSQQYQQAIDDSAINAEMIGTDSEINTSHRGMTDISTSTDIPVSDSIAVNATDESLVSADSITIVDDATELMAAGNVFLQQLTQSNQQLKLNVTSDANAVNSSGNSLPPSAISLTDTVLIDGVPTSSQPATSTLTTVASTTSAAITPATAVTNSAVLASQAAMLADDSHGQNAGEESDISVNNSPLSVTTTALSSTAVTPTSEMLLNMSAADSASLLANGALAADESRLHHNMNANVNGDSLAQQLAGLSPTSPNALKPEQSAVMNNAQSLTREQAGEQVHERINMMMAKNLKYVDIRLDPPELGKIQIKLSINQDQASVQFTVNNHQTRDIVEQAMPRLREMLQQQGLQLAQSSVQQESSQQFAGHQNNSSAQSQSGQQSSTVATTAEGQSMTESDQLDVSTAVFVTENKDQVDYYA</sequence>
<dbReference type="InterPro" id="IPR038610">
    <property type="entry name" value="FliK-like_C_sf"/>
</dbReference>
<dbReference type="CDD" id="cd17470">
    <property type="entry name" value="T3SS_Flik_C"/>
    <property type="match status" value="1"/>
</dbReference>
<accession>A0AAW4ZJS6</accession>
<dbReference type="Proteomes" id="UP000813876">
    <property type="component" value="Unassembled WGS sequence"/>
</dbReference>
<feature type="domain" description="Flagellar hook-length control protein-like C-terminal" evidence="2">
    <location>
        <begin position="315"/>
        <end position="397"/>
    </location>
</feature>
<evidence type="ECO:0000259" key="2">
    <source>
        <dbReference type="Pfam" id="PF02120"/>
    </source>
</evidence>
<dbReference type="PANTHER" id="PTHR37533">
    <property type="entry name" value="FLAGELLAR HOOK-LENGTH CONTROL PROTEIN"/>
    <property type="match status" value="1"/>
</dbReference>
<dbReference type="RefSeq" id="WP_232580641.1">
    <property type="nucleotide sequence ID" value="NZ_WMCP01000001.1"/>
</dbReference>
<protein>
    <recommendedName>
        <fullName evidence="2">Flagellar hook-length control protein-like C-terminal domain-containing protein</fullName>
    </recommendedName>
</protein>
<dbReference type="PANTHER" id="PTHR37533:SF2">
    <property type="entry name" value="FLAGELLAR HOOK-LENGTH CONTROL PROTEIN"/>
    <property type="match status" value="1"/>
</dbReference>
<comment type="caution">
    <text evidence="3">The sequence shown here is derived from an EMBL/GenBank/DDBJ whole genome shotgun (WGS) entry which is preliminary data.</text>
</comment>
<feature type="compositionally biased region" description="Low complexity" evidence="1">
    <location>
        <begin position="384"/>
        <end position="415"/>
    </location>
</feature>
<proteinExistence type="predicted"/>
<reference evidence="3" key="1">
    <citation type="submission" date="2019-11" db="EMBL/GenBank/DDBJ databases">
        <title>Comparative genomics of photobacteria reveal adaptation to distinct habitats.</title>
        <authorList>
            <person name="Fuertes-Perez S."/>
            <person name="Hilgarth M."/>
            <person name="Vogel R.F."/>
        </authorList>
    </citation>
    <scope>NUCLEOTIDE SEQUENCE</scope>
    <source>
        <strain evidence="3">TMW2.2145</strain>
    </source>
</reference>
<evidence type="ECO:0000256" key="1">
    <source>
        <dbReference type="SAM" id="MobiDB-lite"/>
    </source>
</evidence>
<organism evidence="3 4">
    <name type="scientific">Photobacterium phosphoreum</name>
    <dbReference type="NCBI Taxonomy" id="659"/>
    <lineage>
        <taxon>Bacteria</taxon>
        <taxon>Pseudomonadati</taxon>
        <taxon>Pseudomonadota</taxon>
        <taxon>Gammaproteobacteria</taxon>
        <taxon>Vibrionales</taxon>
        <taxon>Vibrionaceae</taxon>
        <taxon>Photobacterium</taxon>
    </lineage>
</organism>
<dbReference type="InterPro" id="IPR052563">
    <property type="entry name" value="FliK"/>
</dbReference>
<dbReference type="Gene3D" id="3.30.750.140">
    <property type="match status" value="1"/>
</dbReference>
<evidence type="ECO:0000313" key="3">
    <source>
        <dbReference type="EMBL" id="MCF2300600.1"/>
    </source>
</evidence>
<feature type="region of interest" description="Disordered" evidence="1">
    <location>
        <begin position="384"/>
        <end position="430"/>
    </location>
</feature>
<dbReference type="Pfam" id="PF02120">
    <property type="entry name" value="Flg_hook"/>
    <property type="match status" value="1"/>
</dbReference>
<feature type="compositionally biased region" description="Polar residues" evidence="1">
    <location>
        <begin position="416"/>
        <end position="430"/>
    </location>
</feature>
<gene>
    <name evidence="3" type="ORF">GLP33_02460</name>
</gene>
<dbReference type="AlphaFoldDB" id="A0AAW4ZJS6"/>
<name>A0AAW4ZJS6_PHOPO</name>
<evidence type="ECO:0000313" key="4">
    <source>
        <dbReference type="Proteomes" id="UP000813876"/>
    </source>
</evidence>
<dbReference type="InterPro" id="IPR021136">
    <property type="entry name" value="Flagellar_hook_control-like_C"/>
</dbReference>
<dbReference type="EMBL" id="WMCP01000001">
    <property type="protein sequence ID" value="MCF2300600.1"/>
    <property type="molecule type" value="Genomic_DNA"/>
</dbReference>